<organism evidence="1 2">
    <name type="scientific">Desulfonema limicola</name>
    <dbReference type="NCBI Taxonomy" id="45656"/>
    <lineage>
        <taxon>Bacteria</taxon>
        <taxon>Pseudomonadati</taxon>
        <taxon>Thermodesulfobacteriota</taxon>
        <taxon>Desulfobacteria</taxon>
        <taxon>Desulfobacterales</taxon>
        <taxon>Desulfococcaceae</taxon>
        <taxon>Desulfonema</taxon>
    </lineage>
</organism>
<reference evidence="1" key="1">
    <citation type="journal article" date="2021" name="Microb. Physiol.">
        <title>Proteogenomic Insights into the Physiology of Marine, Sulfate-Reducing, Filamentous Desulfonema limicola and Desulfonema magnum.</title>
        <authorList>
            <person name="Schnaars V."/>
            <person name="Wohlbrand L."/>
            <person name="Scheve S."/>
            <person name="Hinrichs C."/>
            <person name="Reinhardt R."/>
            <person name="Rabus R."/>
        </authorList>
    </citation>
    <scope>NUCLEOTIDE SEQUENCE</scope>
    <source>
        <strain evidence="1">5ac10</strain>
    </source>
</reference>
<evidence type="ECO:0000313" key="1">
    <source>
        <dbReference type="EMBL" id="QTA81974.1"/>
    </source>
</evidence>
<gene>
    <name evidence="1" type="ORF">dnl_43340</name>
</gene>
<name>A0A975GI48_9BACT</name>
<dbReference type="PANTHER" id="PTHR37421">
    <property type="entry name" value="UPF0260 PROTEIN YCGN"/>
    <property type="match status" value="1"/>
</dbReference>
<accession>A0A975GI48</accession>
<dbReference type="PANTHER" id="PTHR37421:SF1">
    <property type="entry name" value="UPF0260 PROTEIN YCGN"/>
    <property type="match status" value="1"/>
</dbReference>
<proteinExistence type="predicted"/>
<evidence type="ECO:0000313" key="2">
    <source>
        <dbReference type="Proteomes" id="UP000663720"/>
    </source>
</evidence>
<dbReference type="KEGG" id="dli:dnl_43340"/>
<dbReference type="RefSeq" id="WP_246514752.1">
    <property type="nucleotide sequence ID" value="NZ_CP061799.1"/>
</dbReference>
<keyword evidence="2" id="KW-1185">Reference proteome</keyword>
<dbReference type="AlphaFoldDB" id="A0A975GI48"/>
<sequence length="58" mass="7010">MKNKDNNKLPFWQTKSFENMTNEEWKSLCDRCGKCCLHKLEDEDTGHRYFIRLLPAVF</sequence>
<dbReference type="Proteomes" id="UP000663720">
    <property type="component" value="Chromosome"/>
</dbReference>
<dbReference type="InterPro" id="IPR008228">
    <property type="entry name" value="UCP006173"/>
</dbReference>
<protein>
    <submittedName>
        <fullName evidence="1">UCP006173</fullName>
    </submittedName>
</protein>
<dbReference type="EMBL" id="CP061799">
    <property type="protein sequence ID" value="QTA81974.1"/>
    <property type="molecule type" value="Genomic_DNA"/>
</dbReference>